<dbReference type="Proteomes" id="UP001165121">
    <property type="component" value="Unassembled WGS sequence"/>
</dbReference>
<dbReference type="AlphaFoldDB" id="A0A9W6YD41"/>
<reference evidence="1" key="1">
    <citation type="submission" date="2023-04" db="EMBL/GenBank/DDBJ databases">
        <title>Phytophthora fragariaefolia NBRC 109709.</title>
        <authorList>
            <person name="Ichikawa N."/>
            <person name="Sato H."/>
            <person name="Tonouchi N."/>
        </authorList>
    </citation>
    <scope>NUCLEOTIDE SEQUENCE</scope>
    <source>
        <strain evidence="1">NBRC 109709</strain>
    </source>
</reference>
<keyword evidence="2" id="KW-1185">Reference proteome</keyword>
<sequence length="81" mass="9256">MQRLGKSLANYPEFFKGQDGSTRPGNMVDYLKKHQNASSEVSITELWNVVLYGLQDIWPESRTRIGGQNMGDVWELSYVDC</sequence>
<gene>
    <name evidence="1" type="ORF">Pfra01_002642700</name>
</gene>
<proteinExistence type="predicted"/>
<dbReference type="Pfam" id="PF07958">
    <property type="entry name" value="DUF1688"/>
    <property type="match status" value="1"/>
</dbReference>
<evidence type="ECO:0000313" key="1">
    <source>
        <dbReference type="EMBL" id="GMF60808.1"/>
    </source>
</evidence>
<dbReference type="PANTHER" id="PTHR31687">
    <property type="match status" value="1"/>
</dbReference>
<dbReference type="InterPro" id="IPR012469">
    <property type="entry name" value="DUF1688"/>
</dbReference>
<dbReference type="EMBL" id="BSXT01005533">
    <property type="protein sequence ID" value="GMF60808.1"/>
    <property type="molecule type" value="Genomic_DNA"/>
</dbReference>
<organism evidence="1 2">
    <name type="scientific">Phytophthora fragariaefolia</name>
    <dbReference type="NCBI Taxonomy" id="1490495"/>
    <lineage>
        <taxon>Eukaryota</taxon>
        <taxon>Sar</taxon>
        <taxon>Stramenopiles</taxon>
        <taxon>Oomycota</taxon>
        <taxon>Peronosporomycetes</taxon>
        <taxon>Peronosporales</taxon>
        <taxon>Peronosporaceae</taxon>
        <taxon>Phytophthora</taxon>
    </lineage>
</organism>
<name>A0A9W6YD41_9STRA</name>
<dbReference type="PANTHER" id="PTHR31687:SF3">
    <property type="entry name" value="PROTEIN URG3"/>
    <property type="match status" value="1"/>
</dbReference>
<evidence type="ECO:0000313" key="2">
    <source>
        <dbReference type="Proteomes" id="UP001165121"/>
    </source>
</evidence>
<comment type="caution">
    <text evidence="1">The sequence shown here is derived from an EMBL/GenBank/DDBJ whole genome shotgun (WGS) entry which is preliminary data.</text>
</comment>
<dbReference type="OrthoDB" id="2153176at2759"/>
<accession>A0A9W6YD41</accession>
<protein>
    <submittedName>
        <fullName evidence="1">Unnamed protein product</fullName>
    </submittedName>
</protein>